<reference evidence="3" key="2">
    <citation type="journal article" date="2021" name="PeerJ">
        <title>Extensive microbial diversity within the chicken gut microbiome revealed by metagenomics and culture.</title>
        <authorList>
            <person name="Gilroy R."/>
            <person name="Ravi A."/>
            <person name="Getino M."/>
            <person name="Pursley I."/>
            <person name="Horton D.L."/>
            <person name="Alikhan N.F."/>
            <person name="Baker D."/>
            <person name="Gharbi K."/>
            <person name="Hall N."/>
            <person name="Watson M."/>
            <person name="Adriaenssens E.M."/>
            <person name="Foster-Nyarko E."/>
            <person name="Jarju S."/>
            <person name="Secka A."/>
            <person name="Antonio M."/>
            <person name="Oren A."/>
            <person name="Chaudhuri R.R."/>
            <person name="La Ragione R."/>
            <person name="Hildebrand F."/>
            <person name="Pallen M.J."/>
        </authorList>
    </citation>
    <scope>NUCLEOTIDE SEQUENCE</scope>
    <source>
        <strain evidence="3">ChiSxjej1B13-7958</strain>
    </source>
</reference>
<dbReference type="SMART" id="SM00382">
    <property type="entry name" value="AAA"/>
    <property type="match status" value="1"/>
</dbReference>
<feature type="domain" description="AAA+ ATPase" evidence="2">
    <location>
        <begin position="175"/>
        <end position="303"/>
    </location>
</feature>
<dbReference type="GO" id="GO:0005524">
    <property type="term" value="F:ATP binding"/>
    <property type="evidence" value="ECO:0007669"/>
    <property type="project" value="UniProtKB-KW"/>
</dbReference>
<organism evidence="3 4">
    <name type="scientific">Candidatus Caccousia avicola</name>
    <dbReference type="NCBI Taxonomy" id="2840721"/>
    <lineage>
        <taxon>Bacteria</taxon>
        <taxon>Bacillati</taxon>
        <taxon>Bacillota</taxon>
        <taxon>Clostridia</taxon>
        <taxon>Eubacteriales</taxon>
        <taxon>Oscillospiraceae</taxon>
        <taxon>Oscillospiraceae incertae sedis</taxon>
        <taxon>Candidatus Caccousia</taxon>
    </lineage>
</organism>
<name>A0A9D1DDE7_9FIRM</name>
<dbReference type="NCBIfam" id="NF005304">
    <property type="entry name" value="PRK06835.1"/>
    <property type="match status" value="1"/>
</dbReference>
<accession>A0A9D1DDE7</accession>
<evidence type="ECO:0000313" key="4">
    <source>
        <dbReference type="Proteomes" id="UP000824242"/>
    </source>
</evidence>
<proteinExistence type="predicted"/>
<keyword evidence="3" id="KW-0547">Nucleotide-binding</keyword>
<keyword evidence="1" id="KW-0175">Coiled coil</keyword>
<dbReference type="Gene3D" id="3.40.50.300">
    <property type="entry name" value="P-loop containing nucleotide triphosphate hydrolases"/>
    <property type="match status" value="1"/>
</dbReference>
<dbReference type="PANTHER" id="PTHR30050">
    <property type="entry name" value="CHROMOSOMAL REPLICATION INITIATOR PROTEIN DNAA"/>
    <property type="match status" value="1"/>
</dbReference>
<keyword evidence="3" id="KW-0067">ATP-binding</keyword>
<protein>
    <submittedName>
        <fullName evidence="3">ATP-binding protein</fullName>
    </submittedName>
</protein>
<dbReference type="EMBL" id="DVGZ01000001">
    <property type="protein sequence ID" value="HIR46052.1"/>
    <property type="molecule type" value="Genomic_DNA"/>
</dbReference>
<dbReference type="AlphaFoldDB" id="A0A9D1DDE7"/>
<sequence>MGYSKEVYRNAAAKLADQRAKAEREAEERRSAFFSACPRAAEIERQLSRTALAAARAVLGGGNVRENLSRLKESNQALQREQQELLQKAGLPGDFLTVHYTCPKCEDTGYVDGILCSCLRQALREEACRQLNALTPLSLSTFESFSLDYYPEQTRPAMEKILFNCMDYAKNFSFSSPNIIMMGSTGLGKTHLSLAIARTVIEKGFGVIYGSVNNLIDKLEREHFGRDEETSTRQSLMDCDLLILDDLGTEFRTAFSVAEVYNLINTRQMTRRPTIISTNLTMKELEAAYTNRFTSRIIADYVRCLFQGDDIRQKKRMQASQPRRT</sequence>
<feature type="coiled-coil region" evidence="1">
    <location>
        <begin position="5"/>
        <end position="32"/>
    </location>
</feature>
<comment type="caution">
    <text evidence="3">The sequence shown here is derived from an EMBL/GenBank/DDBJ whole genome shotgun (WGS) entry which is preliminary data.</text>
</comment>
<dbReference type="Proteomes" id="UP000824242">
    <property type="component" value="Unassembled WGS sequence"/>
</dbReference>
<gene>
    <name evidence="3" type="ORF">IAB89_00100</name>
</gene>
<dbReference type="InterPro" id="IPR003593">
    <property type="entry name" value="AAA+_ATPase"/>
</dbReference>
<dbReference type="SUPFAM" id="SSF52540">
    <property type="entry name" value="P-loop containing nucleoside triphosphate hydrolases"/>
    <property type="match status" value="1"/>
</dbReference>
<evidence type="ECO:0000256" key="1">
    <source>
        <dbReference type="SAM" id="Coils"/>
    </source>
</evidence>
<evidence type="ECO:0000313" key="3">
    <source>
        <dbReference type="EMBL" id="HIR46052.1"/>
    </source>
</evidence>
<dbReference type="PANTHER" id="PTHR30050:SF4">
    <property type="entry name" value="ATP-BINDING PROTEIN RV3427C IN INSERTION SEQUENCE-RELATED"/>
    <property type="match status" value="1"/>
</dbReference>
<feature type="coiled-coil region" evidence="1">
    <location>
        <begin position="61"/>
        <end position="88"/>
    </location>
</feature>
<dbReference type="GO" id="GO:0006260">
    <property type="term" value="P:DNA replication"/>
    <property type="evidence" value="ECO:0007669"/>
    <property type="project" value="TreeGrafter"/>
</dbReference>
<evidence type="ECO:0000259" key="2">
    <source>
        <dbReference type="SMART" id="SM00382"/>
    </source>
</evidence>
<reference evidence="3" key="1">
    <citation type="submission" date="2020-10" db="EMBL/GenBank/DDBJ databases">
        <authorList>
            <person name="Gilroy R."/>
        </authorList>
    </citation>
    <scope>NUCLEOTIDE SEQUENCE</scope>
    <source>
        <strain evidence="3">ChiSxjej1B13-7958</strain>
    </source>
</reference>
<dbReference type="InterPro" id="IPR002611">
    <property type="entry name" value="IstB_ATP-bd"/>
</dbReference>
<dbReference type="InterPro" id="IPR027417">
    <property type="entry name" value="P-loop_NTPase"/>
</dbReference>
<dbReference type="Pfam" id="PF01695">
    <property type="entry name" value="IstB_IS21"/>
    <property type="match status" value="1"/>
</dbReference>